<keyword evidence="1" id="KW-1133">Transmembrane helix</keyword>
<protein>
    <submittedName>
        <fullName evidence="2">Potassium-transporting ATPase subunit F</fullName>
    </submittedName>
</protein>
<dbReference type="Proteomes" id="UP001241072">
    <property type="component" value="Unassembled WGS sequence"/>
</dbReference>
<evidence type="ECO:0000313" key="3">
    <source>
        <dbReference type="Proteomes" id="UP001241072"/>
    </source>
</evidence>
<keyword evidence="1" id="KW-0812">Transmembrane</keyword>
<accession>A0ABT9BNW6</accession>
<organism evidence="2 3">
    <name type="scientific">Antiquaquibacter soli</name>
    <dbReference type="NCBI Taxonomy" id="3064523"/>
    <lineage>
        <taxon>Bacteria</taxon>
        <taxon>Bacillati</taxon>
        <taxon>Actinomycetota</taxon>
        <taxon>Actinomycetes</taxon>
        <taxon>Micrococcales</taxon>
        <taxon>Microbacteriaceae</taxon>
        <taxon>Antiquaquibacter</taxon>
    </lineage>
</organism>
<sequence length="29" mass="3019">MIVIEIAAAVLALAAIALLVVAIVKPERF</sequence>
<proteinExistence type="predicted"/>
<evidence type="ECO:0000256" key="1">
    <source>
        <dbReference type="SAM" id="Phobius"/>
    </source>
</evidence>
<reference evidence="2 3" key="1">
    <citation type="submission" date="2023-07" db="EMBL/GenBank/DDBJ databases">
        <title>Protaetiibacter sp. nov WY-16 isolated from soil.</title>
        <authorList>
            <person name="Liu B."/>
            <person name="Wan Y."/>
        </authorList>
    </citation>
    <scope>NUCLEOTIDE SEQUENCE [LARGE SCALE GENOMIC DNA]</scope>
    <source>
        <strain evidence="2 3">WY-16</strain>
    </source>
</reference>
<feature type="transmembrane region" description="Helical" evidence="1">
    <location>
        <begin position="6"/>
        <end position="24"/>
    </location>
</feature>
<comment type="caution">
    <text evidence="2">The sequence shown here is derived from an EMBL/GenBank/DDBJ whole genome shotgun (WGS) entry which is preliminary data.</text>
</comment>
<dbReference type="EMBL" id="JAUQUB010000001">
    <property type="protein sequence ID" value="MDO7882113.1"/>
    <property type="molecule type" value="Genomic_DNA"/>
</dbReference>
<name>A0ABT9BNW6_9MICO</name>
<keyword evidence="3" id="KW-1185">Reference proteome</keyword>
<gene>
    <name evidence="2" type="ORF">Q5716_07725</name>
</gene>
<evidence type="ECO:0000313" key="2">
    <source>
        <dbReference type="EMBL" id="MDO7882113.1"/>
    </source>
</evidence>
<keyword evidence="1" id="KW-0472">Membrane</keyword>
<dbReference type="RefSeq" id="WP_305002497.1">
    <property type="nucleotide sequence ID" value="NZ_JAUQUB010000001.1"/>
</dbReference>